<dbReference type="Gene3D" id="1.20.1290.10">
    <property type="entry name" value="AhpD-like"/>
    <property type="match status" value="1"/>
</dbReference>
<reference evidence="4" key="1">
    <citation type="journal article" date="2018" name="Nat. Microbiol.">
        <title>Leveraging single-cell genomics to expand the fungal tree of life.</title>
        <authorList>
            <person name="Ahrendt S.R."/>
            <person name="Quandt C.A."/>
            <person name="Ciobanu D."/>
            <person name="Clum A."/>
            <person name="Salamov A."/>
            <person name="Andreopoulos B."/>
            <person name="Cheng J.F."/>
            <person name="Woyke T."/>
            <person name="Pelin A."/>
            <person name="Henrissat B."/>
            <person name="Reynolds N.K."/>
            <person name="Benny G.L."/>
            <person name="Smith M.E."/>
            <person name="James T.Y."/>
            <person name="Grigoriev I.V."/>
        </authorList>
    </citation>
    <scope>NUCLEOTIDE SEQUENCE [LARGE SCALE GENOMIC DNA]</scope>
    <source>
        <strain evidence="4">Benny S71-1</strain>
    </source>
</reference>
<proteinExistence type="predicted"/>
<dbReference type="AlphaFoldDB" id="A0A4P9YX85"/>
<dbReference type="PANTHER" id="PTHR28180">
    <property type="entry name" value="CONSERVED MITOCHONDRIAL PROTEIN-RELATED"/>
    <property type="match status" value="1"/>
</dbReference>
<feature type="region of interest" description="Disordered" evidence="1">
    <location>
        <begin position="125"/>
        <end position="158"/>
    </location>
</feature>
<keyword evidence="4" id="KW-1185">Reference proteome</keyword>
<organism evidence="3 4">
    <name type="scientific">Syncephalis pseudoplumigaleata</name>
    <dbReference type="NCBI Taxonomy" id="1712513"/>
    <lineage>
        <taxon>Eukaryota</taxon>
        <taxon>Fungi</taxon>
        <taxon>Fungi incertae sedis</taxon>
        <taxon>Zoopagomycota</taxon>
        <taxon>Zoopagomycotina</taxon>
        <taxon>Zoopagomycetes</taxon>
        <taxon>Zoopagales</taxon>
        <taxon>Piptocephalidaceae</taxon>
        <taxon>Syncephalis</taxon>
    </lineage>
</organism>
<accession>A0A4P9YX85</accession>
<feature type="compositionally biased region" description="Gly residues" evidence="1">
    <location>
        <begin position="139"/>
        <end position="151"/>
    </location>
</feature>
<dbReference type="EMBL" id="KZ990129">
    <property type="protein sequence ID" value="RKP24604.1"/>
    <property type="molecule type" value="Genomic_DNA"/>
</dbReference>
<dbReference type="InterPro" id="IPR003779">
    <property type="entry name" value="CMD-like"/>
</dbReference>
<feature type="domain" description="Carboxymuconolactone decarboxylase-like" evidence="2">
    <location>
        <begin position="246"/>
        <end position="307"/>
    </location>
</feature>
<evidence type="ECO:0000313" key="3">
    <source>
        <dbReference type="EMBL" id="RKP24604.1"/>
    </source>
</evidence>
<name>A0A4P9YX85_9FUNG</name>
<dbReference type="OrthoDB" id="5537330at2759"/>
<evidence type="ECO:0000259" key="2">
    <source>
        <dbReference type="Pfam" id="PF02627"/>
    </source>
</evidence>
<dbReference type="GO" id="GO:0051920">
    <property type="term" value="F:peroxiredoxin activity"/>
    <property type="evidence" value="ECO:0007669"/>
    <property type="project" value="InterPro"/>
</dbReference>
<sequence>MAAQLIGHLHRVQGANEQQLALSTNLSHQLYLAAAATYCGVLATRNATATEGLLIPQRTQPLSQLHRPASSLFPFHLSQAQNEPPPLFGDDHTGGRGALYAARLVHLGKTERALLAAVRHGSHTKADGAGAAPCSRGAVGRGKQGMHGADGQGSTAEGGAHMRLSSGKFWLMVINAMHECMAVVEKDVLDTLPAMPHRIASDFEQIEAWRKRGQELFDQIYARHSKSSSKVCLSLLRICLANVWRADMYGKILSEDHLLDAVESELLLIGALHSMQVPDQLRGHVRGAQNVGASEEQVNALLELARAITAPLSGTHAEDNA</sequence>
<protein>
    <recommendedName>
        <fullName evidence="2">Carboxymuconolactone decarboxylase-like domain-containing protein</fullName>
    </recommendedName>
</protein>
<dbReference type="InterPro" id="IPR052999">
    <property type="entry name" value="PTS1_Protein"/>
</dbReference>
<dbReference type="Pfam" id="PF02627">
    <property type="entry name" value="CMD"/>
    <property type="match status" value="1"/>
</dbReference>
<dbReference type="Proteomes" id="UP000278143">
    <property type="component" value="Unassembled WGS sequence"/>
</dbReference>
<dbReference type="SUPFAM" id="SSF69118">
    <property type="entry name" value="AhpD-like"/>
    <property type="match status" value="1"/>
</dbReference>
<dbReference type="PANTHER" id="PTHR28180:SF2">
    <property type="entry name" value="PEROXISOMAL PROTEIN 2"/>
    <property type="match status" value="1"/>
</dbReference>
<dbReference type="InterPro" id="IPR029032">
    <property type="entry name" value="AhpD-like"/>
</dbReference>
<evidence type="ECO:0000313" key="4">
    <source>
        <dbReference type="Proteomes" id="UP000278143"/>
    </source>
</evidence>
<gene>
    <name evidence="3" type="ORF">SYNPS1DRAFT_29634</name>
</gene>
<evidence type="ECO:0000256" key="1">
    <source>
        <dbReference type="SAM" id="MobiDB-lite"/>
    </source>
</evidence>